<feature type="region of interest" description="Disordered" evidence="1">
    <location>
        <begin position="429"/>
        <end position="704"/>
    </location>
</feature>
<feature type="transmembrane region" description="Helical" evidence="2">
    <location>
        <begin position="241"/>
        <end position="259"/>
    </location>
</feature>
<dbReference type="eggNOG" id="COG3266">
    <property type="taxonomic scope" value="Bacteria"/>
</dbReference>
<dbReference type="HOGENOM" id="CLU_400555_0_0_11"/>
<evidence type="ECO:0000256" key="2">
    <source>
        <dbReference type="SAM" id="Phobius"/>
    </source>
</evidence>
<protein>
    <submittedName>
        <fullName evidence="3">Uncharacterized protein</fullName>
    </submittedName>
</protein>
<organism evidence="3 4">
    <name type="scientific">Rothia dentocariosa (strain ATCC 17931 / CDC X599 / XDIA)</name>
    <dbReference type="NCBI Taxonomy" id="762948"/>
    <lineage>
        <taxon>Bacteria</taxon>
        <taxon>Bacillati</taxon>
        <taxon>Actinomycetota</taxon>
        <taxon>Actinomycetes</taxon>
        <taxon>Micrococcales</taxon>
        <taxon>Micrococcaceae</taxon>
        <taxon>Rothia</taxon>
    </lineage>
</organism>
<dbReference type="EMBL" id="CP002280">
    <property type="protein sequence ID" value="ADP40802.1"/>
    <property type="molecule type" value="Genomic_DNA"/>
</dbReference>
<accession>E3H5G9</accession>
<feature type="transmembrane region" description="Helical" evidence="2">
    <location>
        <begin position="394"/>
        <end position="419"/>
    </location>
</feature>
<evidence type="ECO:0000256" key="1">
    <source>
        <dbReference type="SAM" id="MobiDB-lite"/>
    </source>
</evidence>
<feature type="transmembrane region" description="Helical" evidence="2">
    <location>
        <begin position="146"/>
        <end position="169"/>
    </location>
</feature>
<dbReference type="KEGG" id="rdn:HMPREF0733_11345"/>
<dbReference type="TCDB" id="9.B.226.1.5">
    <property type="family name" value="the uncharacterized 9 or 10 tms protein (u-tmp1) family"/>
</dbReference>
<reference evidence="4" key="1">
    <citation type="submission" date="2010-10" db="EMBL/GenBank/DDBJ databases">
        <title>The complete genome of Rothia dentocariosa ATCC 17931.</title>
        <authorList>
            <person name="Muzny D."/>
            <person name="Qin X."/>
            <person name="Buhay C."/>
            <person name="Dugan-Rocha S."/>
            <person name="Ding Y."/>
            <person name="Chen G."/>
            <person name="Hawes A."/>
            <person name="Holder M."/>
            <person name="Jhangiani S."/>
            <person name="Johnson A."/>
            <person name="Khan Z."/>
            <person name="Li Z."/>
            <person name="Liu W."/>
            <person name="Liu X."/>
            <person name="Perez L."/>
            <person name="Shen H."/>
            <person name="Wang Q."/>
            <person name="Watt J."/>
            <person name="Xi L."/>
            <person name="Xin Y."/>
            <person name="Zhou J."/>
            <person name="Deng J."/>
            <person name="Jiang H."/>
            <person name="Liu Y."/>
            <person name="Qu J."/>
            <person name="Song X.-Z."/>
            <person name="Zhang L."/>
            <person name="Villasana D."/>
            <person name="Johnson A."/>
            <person name="Liu J."/>
            <person name="Liyanage D."/>
            <person name="Lorensuhewa L."/>
            <person name="Robinson T."/>
            <person name="Song A."/>
            <person name="Song B.-B."/>
            <person name="Dinh H."/>
            <person name="Thornton R."/>
            <person name="Coyle M."/>
            <person name="Francisco L."/>
            <person name="Jackson L."/>
            <person name="Javaid M."/>
            <person name="Korchina V."/>
            <person name="Kovar C."/>
            <person name="Mata R."/>
            <person name="Mathew T."/>
            <person name="Ngo R."/>
            <person name="Nguyen L."/>
            <person name="Nguyen N."/>
            <person name="Okwuonu G."/>
            <person name="Ongeri F."/>
            <person name="Pham C."/>
            <person name="Simmons D."/>
            <person name="Wilczek-Boney K."/>
            <person name="Hale W."/>
            <person name="Jakkamsetti A."/>
            <person name="Pham P."/>
            <person name="Ruth R."/>
            <person name="San Lucas F."/>
            <person name="Warren J."/>
            <person name="Zhang J."/>
            <person name="Zhao Z."/>
            <person name="Zhou C."/>
            <person name="Zhu D."/>
            <person name="Lee S."/>
            <person name="Bess C."/>
            <person name="Blankenburg K."/>
            <person name="Forbes L."/>
            <person name="Fu Q."/>
            <person name="Gubbala S."/>
            <person name="Hirani K."/>
            <person name="Jayaseelan J.C."/>
            <person name="Lara F."/>
            <person name="Munidasa M."/>
            <person name="Palculict T."/>
            <person name="Patil S."/>
            <person name="Pu L.-L."/>
            <person name="Saada N."/>
            <person name="Tang L."/>
            <person name="Weissenberger G."/>
            <person name="Zhu Y."/>
            <person name="Hemphill L."/>
            <person name="Shang Y."/>
            <person name="Youmans B."/>
            <person name="Ayvaz T."/>
            <person name="Ross M."/>
            <person name="Santibanez J."/>
            <person name="Aqrawi P."/>
            <person name="Gross S."/>
            <person name="Joshi V."/>
            <person name="Fowler G."/>
            <person name="Nazareth L."/>
            <person name="Reid J."/>
            <person name="Worley K."/>
            <person name="Petrosino J."/>
            <person name="Highlander S."/>
            <person name="Gibbs R."/>
        </authorList>
    </citation>
    <scope>NUCLEOTIDE SEQUENCE [LARGE SCALE GENOMIC DNA]</scope>
    <source>
        <strain evidence="4">ATCC 17931 / CDC X599 / XDIA</strain>
    </source>
</reference>
<dbReference type="RefSeq" id="WP_013398547.1">
    <property type="nucleotide sequence ID" value="NC_014643.1"/>
</dbReference>
<feature type="transmembrane region" description="Helical" evidence="2">
    <location>
        <begin position="305"/>
        <end position="329"/>
    </location>
</feature>
<evidence type="ECO:0000313" key="3">
    <source>
        <dbReference type="EMBL" id="ADP40802.1"/>
    </source>
</evidence>
<feature type="compositionally biased region" description="Basic and acidic residues" evidence="1">
    <location>
        <begin position="513"/>
        <end position="522"/>
    </location>
</feature>
<keyword evidence="2" id="KW-0472">Membrane</keyword>
<keyword evidence="2" id="KW-1133">Transmembrane helix</keyword>
<sequence>MKSSSSTSRYSAPMPLWLQGIVELVFTAALSFGLVLVLLMAVWFTNGFNRMDFPALATLASHLWLLMHGVPLNIPNAFGIILPHGMLTLVPMGLSIIPVLLCFRSGRKLARASYEGEFFKPVLLGCAAYGIFAAVAFAWASTERHLLGIVGAALIPQIVVLVGLIWGGYYESRSLARMVGVNTAEQISQMSQYSRWASSYVWSIVRASMVAIFSLIMGGALVLVVAMMMRWSQIATIYQELHAGPVGALAVTLLQLGYLPNLVIYAMSWTTGAGFAFGVDTHVGWSQTTMGDLPLFPVLGAIPESLGWIGYAGLAVSLGAGAVAGWWFLREGEDHVDEWITMKVRYRVIALPLSSLVLGSLVGVLCGVWAYILGWISSGSLGVGRFTEVGASPAAFAVATAITLGAGTALGNLLCHVLLPDSSRELPRFADERPNLGSRMSEMLQQRRAARAEREQLRNDEQEREAQEREEQARERAQQRRERVKQVHARRAELNKFAEQEEAQRAHSLGIKTEQESLREDGSAEAADSKAAASDEQTIELAGADEPTVELDTSEKSGGGTEDAPRTVKPGKREKAPGKPVFNRVPRPETSGNGGDTKGDRETREQSARTGESGSQKASSSAEFHEPGYKRFAVPRPVAASPASDQENTEDSAQSHETTIQEKRQLTPTQAMAVIFGTPESTEDESSEEEPTTGQKSSQKKRKK</sequence>
<keyword evidence="2" id="KW-0812">Transmembrane</keyword>
<feature type="compositionally biased region" description="Basic and acidic residues" evidence="1">
    <location>
        <begin position="597"/>
        <end position="607"/>
    </location>
</feature>
<dbReference type="Proteomes" id="UP000000387">
    <property type="component" value="Chromosome"/>
</dbReference>
<feature type="compositionally biased region" description="Acidic residues" evidence="1">
    <location>
        <begin position="681"/>
        <end position="691"/>
    </location>
</feature>
<dbReference type="AlphaFoldDB" id="E3H5G9"/>
<gene>
    <name evidence="3" type="ordered locus">HMPREF0733_11345</name>
</gene>
<feature type="compositionally biased region" description="Low complexity" evidence="1">
    <location>
        <begin position="634"/>
        <end position="644"/>
    </location>
</feature>
<feature type="transmembrane region" description="Helical" evidence="2">
    <location>
        <begin position="200"/>
        <end position="229"/>
    </location>
</feature>
<evidence type="ECO:0000313" key="4">
    <source>
        <dbReference type="Proteomes" id="UP000000387"/>
    </source>
</evidence>
<proteinExistence type="predicted"/>
<feature type="transmembrane region" description="Helical" evidence="2">
    <location>
        <begin position="349"/>
        <end position="374"/>
    </location>
</feature>
<feature type="compositionally biased region" description="Basic and acidic residues" evidence="1">
    <location>
        <begin position="450"/>
        <end position="505"/>
    </location>
</feature>
<feature type="transmembrane region" description="Helical" evidence="2">
    <location>
        <begin position="56"/>
        <end position="74"/>
    </location>
</feature>
<name>E3H5G9_ROTDC</name>
<feature type="transmembrane region" description="Helical" evidence="2">
    <location>
        <begin position="20"/>
        <end position="44"/>
    </location>
</feature>
<feature type="compositionally biased region" description="Low complexity" evidence="1">
    <location>
        <begin position="524"/>
        <end position="536"/>
    </location>
</feature>
<dbReference type="Pfam" id="PF19877">
    <property type="entry name" value="DUF6350"/>
    <property type="match status" value="1"/>
</dbReference>
<dbReference type="GeneID" id="29742794"/>
<feature type="compositionally biased region" description="Basic and acidic residues" evidence="1">
    <location>
        <begin position="563"/>
        <end position="577"/>
    </location>
</feature>
<feature type="transmembrane region" description="Helical" evidence="2">
    <location>
        <begin position="122"/>
        <end position="140"/>
    </location>
</feature>
<feature type="transmembrane region" description="Helical" evidence="2">
    <location>
        <begin position="80"/>
        <end position="101"/>
    </location>
</feature>
<feature type="compositionally biased region" description="Polar residues" evidence="1">
    <location>
        <begin position="608"/>
        <end position="622"/>
    </location>
</feature>
<dbReference type="InterPro" id="IPR045931">
    <property type="entry name" value="DUF6350"/>
</dbReference>